<dbReference type="InterPro" id="IPR039988">
    <property type="entry name" value="MTTP"/>
</dbReference>
<dbReference type="GO" id="GO:0005783">
    <property type="term" value="C:endoplasmic reticulum"/>
    <property type="evidence" value="ECO:0007669"/>
    <property type="project" value="UniProtKB-SubCell"/>
</dbReference>
<accession>A0AA39H5P0</accession>
<dbReference type="SUPFAM" id="SSF48431">
    <property type="entry name" value="Lipovitellin-phosvitin complex, superhelical domain"/>
    <property type="match status" value="1"/>
</dbReference>
<feature type="signal peptide" evidence="5">
    <location>
        <begin position="1"/>
        <end position="18"/>
    </location>
</feature>
<sequence length="916" mass="102777">MLARCSVFLLAFLALTWAAEQPTAGQDAAASNDEQPKEIDLANFKVDASKMPNKTRLIEYEYLYKSHTMLYENSVYSKHKVDVAIEAKFKFETIHHDPRGRVLARYELTECVSGPCDSDTPAFYLDYIQGGNNLKGLYVKLNSPDQKVNWNVVMAIIYGVYSPAVSGAGDRQNVNTPFGLCSFTFGRPQDKRFTRKIDNCHIGGERNQSLVDGTIVHSYKQDVLYIQNTKHDADIVLTEIKEKFEIRSPLHKGYTMFVDARTDLEMMNRTRKYILRHCPYGTLTGECATDIFGATFLGSDWREIKKNINMGLSVPSNFEKTVAVYRDHLYEMGDSETCDKHSKFFGNMVKAAVEASEVELEAALHKPENDIIMTPLAQVLASVGSVEALNVGKKVLTTEAPDVLVAFVRALAFTTRVSDAFNKIVVDWRKEVCTAGENKELCDELSFTVATLLRRKCELTTSNLNACNKGKDQLVNEFVDELIACKDDDCAAQSMKILVNLPLEQSFNYALSHVCNPIHNAKSSEAALKLLSLRNPEKHDSALIKKLVKIFRNVCQRESTRTESLLALDILLNSVPLHQTIGTYLLRSESTHPVDQEKWAYFYDAINATRFRTEKVDDYWRLLRNFRVFRPNWAQRSLIATSNARSTKATHVGPLTVFFDSREEFESGGLFKRSEFDVDMLFGLNRLTHLFELNLDSTGLAASLGDSETDGSNGEEQELSASAQLTLLNHRSPDRVFFNGYSDLMSAVWGADGHTAKLHEDNIVFRHFTNSLPLISGVALKWNMMGAASMKIFGSMEVSLWNRDSNTDVFTNVSIAIDNSFELFNGKGSLGRSASSFGVVGSVNINTKAEFLAEPYVNCITTSRGATQILRTYYYKNGANPGMKFTREMLVPGSTFAGSAKKTQSCRHFYLKEIEF</sequence>
<dbReference type="GO" id="GO:0042157">
    <property type="term" value="P:lipoprotein metabolic process"/>
    <property type="evidence" value="ECO:0007669"/>
    <property type="project" value="TreeGrafter"/>
</dbReference>
<name>A0AA39H5P0_9BILA</name>
<evidence type="ECO:0000256" key="1">
    <source>
        <dbReference type="ARBA" id="ARBA00004240"/>
    </source>
</evidence>
<dbReference type="InterPro" id="IPR011030">
    <property type="entry name" value="Lipovitellin_superhlx_dom"/>
</dbReference>
<gene>
    <name evidence="7" type="ORF">QR680_003159</name>
</gene>
<proteinExistence type="predicted"/>
<dbReference type="PANTHER" id="PTHR13024">
    <property type="entry name" value="MICROSOMAL TRIGLYCERIDE TRANSFER PROTEIN, LARGE SUBUNIT"/>
    <property type="match status" value="1"/>
</dbReference>
<keyword evidence="4" id="KW-0256">Endoplasmic reticulum</keyword>
<keyword evidence="3 5" id="KW-0732">Signal</keyword>
<dbReference type="PANTHER" id="PTHR13024:SF0">
    <property type="entry name" value="MICROSOMAL TRIACYLGLYCEROL TRANSFER PROTEIN"/>
    <property type="match status" value="1"/>
</dbReference>
<comment type="caution">
    <text evidence="7">The sequence shown here is derived from an EMBL/GenBank/DDBJ whole genome shotgun (WGS) entry which is preliminary data.</text>
</comment>
<evidence type="ECO:0000256" key="4">
    <source>
        <dbReference type="ARBA" id="ARBA00022824"/>
    </source>
</evidence>
<dbReference type="GO" id="GO:0005548">
    <property type="term" value="F:phospholipid transporter activity"/>
    <property type="evidence" value="ECO:0007669"/>
    <property type="project" value="InterPro"/>
</dbReference>
<feature type="chain" id="PRO_5041443090" description="MTP large subunit lipid-binding domain-containing protein" evidence="5">
    <location>
        <begin position="19"/>
        <end position="916"/>
    </location>
</feature>
<reference evidence="7" key="1">
    <citation type="submission" date="2023-06" db="EMBL/GenBank/DDBJ databases">
        <title>Genomic analysis of the entomopathogenic nematode Steinernema hermaphroditum.</title>
        <authorList>
            <person name="Schwarz E.M."/>
            <person name="Heppert J.K."/>
            <person name="Baniya A."/>
            <person name="Schwartz H.T."/>
            <person name="Tan C.-H."/>
            <person name="Antoshechkin I."/>
            <person name="Sternberg P.W."/>
            <person name="Goodrich-Blair H."/>
            <person name="Dillman A.R."/>
        </authorList>
    </citation>
    <scope>NUCLEOTIDE SEQUENCE</scope>
    <source>
        <strain evidence="7">PS9179</strain>
        <tissue evidence="7">Whole animal</tissue>
    </source>
</reference>
<evidence type="ECO:0000256" key="3">
    <source>
        <dbReference type="ARBA" id="ARBA00022729"/>
    </source>
</evidence>
<dbReference type="Pfam" id="PF19444">
    <property type="entry name" value="MTP_lip_bd"/>
    <property type="match status" value="1"/>
</dbReference>
<dbReference type="GO" id="GO:0016323">
    <property type="term" value="C:basolateral plasma membrane"/>
    <property type="evidence" value="ECO:0007669"/>
    <property type="project" value="TreeGrafter"/>
</dbReference>
<evidence type="ECO:0000313" key="7">
    <source>
        <dbReference type="EMBL" id="KAK0399681.1"/>
    </source>
</evidence>
<keyword evidence="2" id="KW-0813">Transport</keyword>
<dbReference type="GO" id="GO:0005794">
    <property type="term" value="C:Golgi apparatus"/>
    <property type="evidence" value="ECO:0007669"/>
    <property type="project" value="TreeGrafter"/>
</dbReference>
<dbReference type="InterPro" id="IPR045811">
    <property type="entry name" value="MTP_lip-bd"/>
</dbReference>
<feature type="domain" description="MTP large subunit lipid-binding" evidence="6">
    <location>
        <begin position="667"/>
        <end position="905"/>
    </location>
</feature>
<evidence type="ECO:0000313" key="8">
    <source>
        <dbReference type="Proteomes" id="UP001175271"/>
    </source>
</evidence>
<organism evidence="7 8">
    <name type="scientific">Steinernema hermaphroditum</name>
    <dbReference type="NCBI Taxonomy" id="289476"/>
    <lineage>
        <taxon>Eukaryota</taxon>
        <taxon>Metazoa</taxon>
        <taxon>Ecdysozoa</taxon>
        <taxon>Nematoda</taxon>
        <taxon>Chromadorea</taxon>
        <taxon>Rhabditida</taxon>
        <taxon>Tylenchina</taxon>
        <taxon>Panagrolaimomorpha</taxon>
        <taxon>Strongyloidoidea</taxon>
        <taxon>Steinernematidae</taxon>
        <taxon>Steinernema</taxon>
    </lineage>
</organism>
<evidence type="ECO:0000256" key="5">
    <source>
        <dbReference type="SAM" id="SignalP"/>
    </source>
</evidence>
<comment type="subcellular location">
    <subcellularLocation>
        <location evidence="1">Endoplasmic reticulum</location>
    </subcellularLocation>
</comment>
<evidence type="ECO:0000259" key="6">
    <source>
        <dbReference type="Pfam" id="PF19444"/>
    </source>
</evidence>
<protein>
    <recommendedName>
        <fullName evidence="6">MTP large subunit lipid-binding domain-containing protein</fullName>
    </recommendedName>
</protein>
<evidence type="ECO:0000256" key="2">
    <source>
        <dbReference type="ARBA" id="ARBA00022448"/>
    </source>
</evidence>
<dbReference type="GO" id="GO:0008289">
    <property type="term" value="F:lipid binding"/>
    <property type="evidence" value="ECO:0007669"/>
    <property type="project" value="InterPro"/>
</dbReference>
<dbReference type="AlphaFoldDB" id="A0AA39H5P0"/>
<dbReference type="EMBL" id="JAUCMV010000005">
    <property type="protein sequence ID" value="KAK0399681.1"/>
    <property type="molecule type" value="Genomic_DNA"/>
</dbReference>
<keyword evidence="8" id="KW-1185">Reference proteome</keyword>
<dbReference type="Proteomes" id="UP001175271">
    <property type="component" value="Unassembled WGS sequence"/>
</dbReference>
<dbReference type="Gene3D" id="1.25.10.20">
    <property type="entry name" value="Vitellinogen, superhelical"/>
    <property type="match status" value="1"/>
</dbReference>